<evidence type="ECO:0000256" key="2">
    <source>
        <dbReference type="SAM" id="SignalP"/>
    </source>
</evidence>
<evidence type="ECO:0000313" key="3">
    <source>
        <dbReference type="EMBL" id="KEY66988.1"/>
    </source>
</evidence>
<protein>
    <submittedName>
        <fullName evidence="3">Uncharacterized protein</fullName>
    </submittedName>
</protein>
<reference evidence="3 4" key="1">
    <citation type="journal article" date="2014" name="BMC Genomics">
        <title>Comparative genome sequencing reveals chemotype-specific gene clusters in the toxigenic black mold Stachybotrys.</title>
        <authorList>
            <person name="Semeiks J."/>
            <person name="Borek D."/>
            <person name="Otwinowski Z."/>
            <person name="Grishin N.V."/>
        </authorList>
    </citation>
    <scope>NUCLEOTIDE SEQUENCE [LARGE SCALE GENOMIC DNA]</scope>
    <source>
        <strain evidence="4">CBS 109288 / IBT 7711</strain>
    </source>
</reference>
<dbReference type="GO" id="GO:0000030">
    <property type="term" value="F:mannosyltransferase activity"/>
    <property type="evidence" value="ECO:0007669"/>
    <property type="project" value="TreeGrafter"/>
</dbReference>
<keyword evidence="2" id="KW-0732">Signal</keyword>
<keyword evidence="4" id="KW-1185">Reference proteome</keyword>
<dbReference type="GO" id="GO:0006506">
    <property type="term" value="P:GPI anchor biosynthetic process"/>
    <property type="evidence" value="ECO:0007669"/>
    <property type="project" value="TreeGrafter"/>
</dbReference>
<feature type="transmembrane region" description="Helical" evidence="1">
    <location>
        <begin position="193"/>
        <end position="220"/>
    </location>
</feature>
<evidence type="ECO:0000313" key="4">
    <source>
        <dbReference type="Proteomes" id="UP000028045"/>
    </source>
</evidence>
<proteinExistence type="predicted"/>
<dbReference type="OrthoDB" id="3360032at2759"/>
<dbReference type="PANTHER" id="PTHR28022">
    <property type="entry name" value="GPI MANNOSYLTRANSFERASE 2 SUBUNIT PGA1"/>
    <property type="match status" value="1"/>
</dbReference>
<dbReference type="GO" id="GO:0031501">
    <property type="term" value="C:mannosyltransferase complex"/>
    <property type="evidence" value="ECO:0007669"/>
    <property type="project" value="TreeGrafter"/>
</dbReference>
<dbReference type="InterPro" id="IPR019433">
    <property type="entry name" value="GPI_ManTrfase_II_coact_Pga1"/>
</dbReference>
<dbReference type="Proteomes" id="UP000028045">
    <property type="component" value="Unassembled WGS sequence"/>
</dbReference>
<evidence type="ECO:0000256" key="1">
    <source>
        <dbReference type="SAM" id="Phobius"/>
    </source>
</evidence>
<dbReference type="GO" id="GO:0005789">
    <property type="term" value="C:endoplasmic reticulum membrane"/>
    <property type="evidence" value="ECO:0007669"/>
    <property type="project" value="TreeGrafter"/>
</dbReference>
<gene>
    <name evidence="3" type="ORF">S7711_05108</name>
</gene>
<keyword evidence="1" id="KW-0812">Transmembrane</keyword>
<feature type="signal peptide" evidence="2">
    <location>
        <begin position="1"/>
        <end position="22"/>
    </location>
</feature>
<dbReference type="HOGENOM" id="CLU_062870_0_0_1"/>
<dbReference type="EMBL" id="KL648636">
    <property type="protein sequence ID" value="KEY66988.1"/>
    <property type="molecule type" value="Genomic_DNA"/>
</dbReference>
<accession>A0A084ANV9</accession>
<keyword evidence="1" id="KW-0472">Membrane</keyword>
<keyword evidence="1" id="KW-1133">Transmembrane helix</keyword>
<dbReference type="AlphaFoldDB" id="A0A084ANV9"/>
<feature type="chain" id="PRO_5001771089" evidence="2">
    <location>
        <begin position="23"/>
        <end position="242"/>
    </location>
</feature>
<dbReference type="PANTHER" id="PTHR28022:SF1">
    <property type="entry name" value="GPI MANNOSYLTRANSFERASE 2 SUBUNIT PGA1"/>
    <property type="match status" value="1"/>
</dbReference>
<organism evidence="3 4">
    <name type="scientific">Stachybotrys chartarum (strain CBS 109288 / IBT 7711)</name>
    <name type="common">Toxic black mold</name>
    <name type="synonym">Stilbospora chartarum</name>
    <dbReference type="NCBI Taxonomy" id="1280523"/>
    <lineage>
        <taxon>Eukaryota</taxon>
        <taxon>Fungi</taxon>
        <taxon>Dikarya</taxon>
        <taxon>Ascomycota</taxon>
        <taxon>Pezizomycotina</taxon>
        <taxon>Sordariomycetes</taxon>
        <taxon>Hypocreomycetidae</taxon>
        <taxon>Hypocreales</taxon>
        <taxon>Stachybotryaceae</taxon>
        <taxon>Stachybotrys</taxon>
    </lineage>
</organism>
<sequence>MLLDTLSRAIGLLILSPILVSANVEKVIFLGPDPVNPETKPSLSALQLHTLTPGKPSVRTNLTRVFASETAPLGQSTWLMLDQLTAGQRYELRVCWAAIEPTSFTLDAYELDNVWETPELMQSLAAYSYEVQSKEPVQELVPGAPEPAEADYDERKSSVLFLHVQAAADYFTDDLVLMQSPPPVLVDLILDPFLFNIVPLSLIPTAGYLVLVAIVSWFVARRIANWLQSIAQSSELHDKKNT</sequence>
<name>A0A084ANV9_STACB</name>